<organism evidence="2 3">
    <name type="scientific">Neisseria dentiae</name>
    <dbReference type="NCBI Taxonomy" id="194197"/>
    <lineage>
        <taxon>Bacteria</taxon>
        <taxon>Pseudomonadati</taxon>
        <taxon>Pseudomonadota</taxon>
        <taxon>Betaproteobacteria</taxon>
        <taxon>Neisseriales</taxon>
        <taxon>Neisseriaceae</taxon>
        <taxon>Neisseria</taxon>
    </lineage>
</organism>
<evidence type="ECO:0000313" key="2">
    <source>
        <dbReference type="EMBL" id="OSI17778.1"/>
    </source>
</evidence>
<dbReference type="InterPro" id="IPR011576">
    <property type="entry name" value="Pyridox_Oxase_N"/>
</dbReference>
<dbReference type="Pfam" id="PF01243">
    <property type="entry name" value="PNPOx_N"/>
    <property type="match status" value="1"/>
</dbReference>
<dbReference type="AlphaFoldDB" id="A0A1X3DCX1"/>
<dbReference type="STRING" id="194197.BWD09_04930"/>
<evidence type="ECO:0000313" key="3">
    <source>
        <dbReference type="Proteomes" id="UP000193118"/>
    </source>
</evidence>
<dbReference type="EMBL" id="MTBO01000008">
    <property type="protein sequence ID" value="OSI17778.1"/>
    <property type="molecule type" value="Genomic_DNA"/>
</dbReference>
<feature type="domain" description="Pyridoxamine 5'-phosphate oxidase N-terminal" evidence="1">
    <location>
        <begin position="8"/>
        <end position="127"/>
    </location>
</feature>
<evidence type="ECO:0000259" key="1">
    <source>
        <dbReference type="Pfam" id="PF01243"/>
    </source>
</evidence>
<dbReference type="GeneID" id="94581426"/>
<dbReference type="InterPro" id="IPR011194">
    <property type="entry name" value="UPF0306"/>
</dbReference>
<gene>
    <name evidence="2" type="ORF">BWD09_04930</name>
</gene>
<name>A0A1X3DCX1_9NEIS</name>
<sequence length="147" mass="16332">MQPVSRPVAKFIADNHVVSLAVHDADGLWAASCFYVFDEEKMLLVILTDTGTRHGRAMLEHPAVAGTIAGQPEQIRDICGIQFTARAECLPEGAAHQAALARYTRSHPMAKLVPADVWALHFESIKYTDNKYVFAHKIYWRRNGADG</sequence>
<accession>A0A1X3DCX1</accession>
<dbReference type="Gene3D" id="2.30.110.10">
    <property type="entry name" value="Electron Transport, Fmn-binding Protein, Chain A"/>
    <property type="match status" value="1"/>
</dbReference>
<dbReference type="RefSeq" id="WP_085365603.1">
    <property type="nucleotide sequence ID" value="NZ_CAUJPZ010000005.1"/>
</dbReference>
<proteinExistence type="predicted"/>
<keyword evidence="3" id="KW-1185">Reference proteome</keyword>
<dbReference type="Proteomes" id="UP000193118">
    <property type="component" value="Unassembled WGS sequence"/>
</dbReference>
<protein>
    <recommendedName>
        <fullName evidence="1">Pyridoxamine 5'-phosphate oxidase N-terminal domain-containing protein</fullName>
    </recommendedName>
</protein>
<dbReference type="OrthoDB" id="8447155at2"/>
<comment type="caution">
    <text evidence="2">The sequence shown here is derived from an EMBL/GenBank/DDBJ whole genome shotgun (WGS) entry which is preliminary data.</text>
</comment>
<dbReference type="PIRSF" id="PIRSF009554">
    <property type="entry name" value="UCP009554"/>
    <property type="match status" value="1"/>
</dbReference>
<reference evidence="3" key="1">
    <citation type="submission" date="2017-01" db="EMBL/GenBank/DDBJ databases">
        <authorList>
            <person name="Wolfgang W.J."/>
            <person name="Cole J."/>
            <person name="Wroblewski D."/>
            <person name="Mcginnis J."/>
            <person name="Musser K.A."/>
        </authorList>
    </citation>
    <scope>NUCLEOTIDE SEQUENCE [LARGE SCALE GENOMIC DNA]</scope>
    <source>
        <strain evidence="3">DSM 19151</strain>
    </source>
</reference>
<dbReference type="SUPFAM" id="SSF50475">
    <property type="entry name" value="FMN-binding split barrel"/>
    <property type="match status" value="1"/>
</dbReference>
<dbReference type="InterPro" id="IPR012349">
    <property type="entry name" value="Split_barrel_FMN-bd"/>
</dbReference>